<dbReference type="Proteomes" id="UP000749471">
    <property type="component" value="Unassembled WGS sequence"/>
</dbReference>
<evidence type="ECO:0000313" key="1">
    <source>
        <dbReference type="EMBL" id="MBU5438752.1"/>
    </source>
</evidence>
<sequence>MERFMIGQFGRYDHDKHIRDFRPNFFGVEACLLEDRDIKKLTDMANNEKFNIGVHFPLRTKGWRLRDPQFLSKDNDIRKSSYKYMENEINFLKEVKPKYILFHYPKPVLLDKSVDWTNWSFADDTEYYFENDYSYENFLESSIELFKWLTDISIRNNFIPVLELDILNKYVYDTDLLKTLLEQYPQVKLCLDIGRLHAQDKLDKNFDSFGFTLRFAKYAEVIHLWNVKVTDSLENSHFPVLPNLIPEEGWADIEKYLRIIKRENKSCKILFEHRSNLISDEELKNCYIWINSIL</sequence>
<comment type="caution">
    <text evidence="1">The sequence shown here is derived from an EMBL/GenBank/DDBJ whole genome shotgun (WGS) entry which is preliminary data.</text>
</comment>
<evidence type="ECO:0000313" key="2">
    <source>
        <dbReference type="Proteomes" id="UP000749471"/>
    </source>
</evidence>
<proteinExistence type="predicted"/>
<keyword evidence="2" id="KW-1185">Reference proteome</keyword>
<dbReference type="RefSeq" id="WP_216520077.1">
    <property type="nucleotide sequence ID" value="NZ_JAHLPM010000009.1"/>
</dbReference>
<gene>
    <name evidence="1" type="ORF">KQI42_12060</name>
</gene>
<dbReference type="EMBL" id="JAHLPM010000009">
    <property type="protein sequence ID" value="MBU5438752.1"/>
    <property type="molecule type" value="Genomic_DNA"/>
</dbReference>
<name>A0ABS6E763_9FIRM</name>
<reference evidence="1 2" key="1">
    <citation type="submission" date="2021-06" db="EMBL/GenBank/DDBJ databases">
        <authorList>
            <person name="Sun Q."/>
            <person name="Li D."/>
        </authorList>
    </citation>
    <scope>NUCLEOTIDE SEQUENCE [LARGE SCALE GENOMIC DNA]</scope>
    <source>
        <strain evidence="1 2">MSJ-40</strain>
    </source>
</reference>
<organism evidence="1 2">
    <name type="scientific">Tissierella simiarum</name>
    <dbReference type="NCBI Taxonomy" id="2841534"/>
    <lineage>
        <taxon>Bacteria</taxon>
        <taxon>Bacillati</taxon>
        <taxon>Bacillota</taxon>
        <taxon>Tissierellia</taxon>
        <taxon>Tissierellales</taxon>
        <taxon>Tissierellaceae</taxon>
        <taxon>Tissierella</taxon>
    </lineage>
</organism>
<protein>
    <recommendedName>
        <fullName evidence="3">Sugar phosphate isomerase/epimerase</fullName>
    </recommendedName>
</protein>
<evidence type="ECO:0008006" key="3">
    <source>
        <dbReference type="Google" id="ProtNLM"/>
    </source>
</evidence>
<accession>A0ABS6E763</accession>